<keyword evidence="1 6" id="KW-0690">Ribosome biogenesis</keyword>
<comment type="subcellular location">
    <subcellularLocation>
        <location evidence="6">Nucleus</location>
        <location evidence="6">Nucleolus</location>
    </subcellularLocation>
    <subcellularLocation>
        <location evidence="6">Nucleus</location>
        <location evidence="6">Nucleoplasm</location>
    </subcellularLocation>
</comment>
<dbReference type="HAMAP" id="MF_03029">
    <property type="entry name" value="WDR12"/>
    <property type="match status" value="1"/>
</dbReference>
<keyword evidence="2 6" id="KW-0698">rRNA processing</keyword>
<evidence type="ECO:0000256" key="7">
    <source>
        <dbReference type="PROSITE-ProRule" id="PRU00221"/>
    </source>
</evidence>
<comment type="function">
    <text evidence="6">Required for maturation of ribosomal RNAs and formation of the large ribosomal subunit.</text>
</comment>
<dbReference type="GO" id="GO:0005654">
    <property type="term" value="C:nucleoplasm"/>
    <property type="evidence" value="ECO:0007669"/>
    <property type="project" value="UniProtKB-SubCell"/>
</dbReference>
<dbReference type="PRINTS" id="PR00320">
    <property type="entry name" value="GPROTEINBRPT"/>
</dbReference>
<dbReference type="InterPro" id="IPR012972">
    <property type="entry name" value="NLE"/>
</dbReference>
<evidence type="ECO:0000256" key="3">
    <source>
        <dbReference type="ARBA" id="ARBA00022574"/>
    </source>
</evidence>
<dbReference type="AlphaFoldDB" id="A0A9W6BFF1"/>
<feature type="repeat" description="WD" evidence="7">
    <location>
        <begin position="306"/>
        <end position="346"/>
    </location>
</feature>
<keyword evidence="10" id="KW-1185">Reference proteome</keyword>
<dbReference type="SMART" id="SM00320">
    <property type="entry name" value="WD40"/>
    <property type="match status" value="7"/>
</dbReference>
<dbReference type="CDD" id="cd00200">
    <property type="entry name" value="WD40"/>
    <property type="match status" value="1"/>
</dbReference>
<feature type="repeat" description="WD" evidence="7">
    <location>
        <begin position="394"/>
        <end position="436"/>
    </location>
</feature>
<feature type="repeat" description="WD" evidence="7">
    <location>
        <begin position="214"/>
        <end position="246"/>
    </location>
</feature>
<dbReference type="InterPro" id="IPR028599">
    <property type="entry name" value="WDR12/Ytm1"/>
</dbReference>
<dbReference type="SUPFAM" id="SSF50978">
    <property type="entry name" value="WD40 repeat-like"/>
    <property type="match status" value="1"/>
</dbReference>
<protein>
    <recommendedName>
        <fullName evidence="6">Ribosome biogenesis protein WDR12 homolog</fullName>
    </recommendedName>
</protein>
<dbReference type="Pfam" id="PF00400">
    <property type="entry name" value="WD40"/>
    <property type="match status" value="6"/>
</dbReference>
<comment type="caution">
    <text evidence="9">The sequence shown here is derived from an EMBL/GenBank/DDBJ whole genome shotgun (WGS) entry which is preliminary data.</text>
</comment>
<dbReference type="InterPro" id="IPR015943">
    <property type="entry name" value="WD40/YVTN_repeat-like_dom_sf"/>
</dbReference>
<evidence type="ECO:0000259" key="8">
    <source>
        <dbReference type="Pfam" id="PF08154"/>
    </source>
</evidence>
<dbReference type="InterPro" id="IPR001680">
    <property type="entry name" value="WD40_rpt"/>
</dbReference>
<comment type="similarity">
    <text evidence="6">Belongs to the WD repeat WDR12/YTM1 family.</text>
</comment>
<dbReference type="PROSITE" id="PS50082">
    <property type="entry name" value="WD_REPEATS_2"/>
    <property type="match status" value="4"/>
</dbReference>
<evidence type="ECO:0000256" key="5">
    <source>
        <dbReference type="ARBA" id="ARBA00023242"/>
    </source>
</evidence>
<name>A0A9W6BFF1_9CHLO</name>
<dbReference type="PANTHER" id="PTHR19855">
    <property type="entry name" value="WD40 REPEAT PROTEIN 12, 37"/>
    <property type="match status" value="1"/>
</dbReference>
<keyword evidence="3 7" id="KW-0853">WD repeat</keyword>
<dbReference type="PANTHER" id="PTHR19855:SF11">
    <property type="entry name" value="RIBOSOME BIOGENESIS PROTEIN WDR12"/>
    <property type="match status" value="1"/>
</dbReference>
<evidence type="ECO:0000256" key="6">
    <source>
        <dbReference type="HAMAP-Rule" id="MF_03029"/>
    </source>
</evidence>
<dbReference type="Gene3D" id="2.130.10.10">
    <property type="entry name" value="YVTN repeat-like/Quinoprotein amine dehydrogenase"/>
    <property type="match status" value="1"/>
</dbReference>
<feature type="domain" description="NLE" evidence="8">
    <location>
        <begin position="7"/>
        <end position="70"/>
    </location>
</feature>
<dbReference type="GO" id="GO:0000466">
    <property type="term" value="P:maturation of 5.8S rRNA from tricistronic rRNA transcript (SSU-rRNA, 5.8S rRNA, LSU-rRNA)"/>
    <property type="evidence" value="ECO:0007669"/>
    <property type="project" value="UniProtKB-UniRule"/>
</dbReference>
<accession>A0A9W6BFF1</accession>
<evidence type="ECO:0000256" key="4">
    <source>
        <dbReference type="ARBA" id="ARBA00022737"/>
    </source>
</evidence>
<dbReference type="PROSITE" id="PS00678">
    <property type="entry name" value="WD_REPEATS_1"/>
    <property type="match status" value="1"/>
</dbReference>
<dbReference type="GO" id="GO:0005730">
    <property type="term" value="C:nucleolus"/>
    <property type="evidence" value="ECO:0007669"/>
    <property type="project" value="UniProtKB-SubCell"/>
</dbReference>
<dbReference type="GO" id="GO:0043021">
    <property type="term" value="F:ribonucleoprotein complex binding"/>
    <property type="evidence" value="ECO:0007669"/>
    <property type="project" value="UniProtKB-UniRule"/>
</dbReference>
<dbReference type="GO" id="GO:0000463">
    <property type="term" value="P:maturation of LSU-rRNA from tricistronic rRNA transcript (SSU-rRNA, 5.8S rRNA, LSU-rRNA)"/>
    <property type="evidence" value="ECO:0007669"/>
    <property type="project" value="UniProtKB-UniRule"/>
</dbReference>
<evidence type="ECO:0000256" key="2">
    <source>
        <dbReference type="ARBA" id="ARBA00022552"/>
    </source>
</evidence>
<dbReference type="EMBL" id="BRXU01000003">
    <property type="protein sequence ID" value="GLC50526.1"/>
    <property type="molecule type" value="Genomic_DNA"/>
</dbReference>
<dbReference type="InterPro" id="IPR020472">
    <property type="entry name" value="WD40_PAC1"/>
</dbReference>
<organism evidence="9 10">
    <name type="scientific">Pleodorina starrii</name>
    <dbReference type="NCBI Taxonomy" id="330485"/>
    <lineage>
        <taxon>Eukaryota</taxon>
        <taxon>Viridiplantae</taxon>
        <taxon>Chlorophyta</taxon>
        <taxon>core chlorophytes</taxon>
        <taxon>Chlorophyceae</taxon>
        <taxon>CS clade</taxon>
        <taxon>Chlamydomonadales</taxon>
        <taxon>Volvocaceae</taxon>
        <taxon>Pleodorina</taxon>
    </lineage>
</organism>
<dbReference type="InterPro" id="IPR036322">
    <property type="entry name" value="WD40_repeat_dom_sf"/>
</dbReference>
<dbReference type="PROSITE" id="PS50294">
    <property type="entry name" value="WD_REPEATS_REGION"/>
    <property type="match status" value="3"/>
</dbReference>
<dbReference type="Pfam" id="PF08154">
    <property type="entry name" value="NLE"/>
    <property type="match status" value="1"/>
</dbReference>
<keyword evidence="5 6" id="KW-0539">Nucleus</keyword>
<gene>
    <name evidence="9" type="primary">PLEST000005</name>
    <name evidence="9" type="ORF">PLESTB_000389500</name>
</gene>
<dbReference type="Proteomes" id="UP001165080">
    <property type="component" value="Unassembled WGS sequence"/>
</dbReference>
<evidence type="ECO:0000313" key="9">
    <source>
        <dbReference type="EMBL" id="GLC50526.1"/>
    </source>
</evidence>
<sequence>MAEETQILVKFVTKLPAHLKVPETPVAVPTSLKRYGLSQIINHLLALDPPRPFDFLADGELIRKSLEQHLLGHNLSAESTLEVEYVPAVVPPQQKSSTPHDDWVSSVDASRAASSLSASASSTSSSGPIVSGSYDGLVRLWNGELQCTATVSAHEGGVNCVRFLPQSQGDLLLTSGKDRTVKLWRVEGGAGSSGGGGGGGDGGAGPGCHLLATYRGHKDSVEHLAASPSGRRFASCGWDGRLMVWETGRSVAAAAAEAEAADGGAAAEGSKKKRRVGANGANGHGAAAAAVGGGGGVTVSEATSELTGHLHCVSAVTWPTEESLYSGGWDHSVRRWDVASGVAADTYNGSKAVLCLATHGSAPALVAFGCSDRALRLWDTRSRPGAESLAVTAHGSHGNWVSAVAFCPASQHHLATAGYDGAVKLWDLRTQVPLGSLTGHKDKVLCVSWLGGGGGAAAGGGGSAAGRGLVSGGSDCQLRLYENEGALAGAQ</sequence>
<evidence type="ECO:0000256" key="1">
    <source>
        <dbReference type="ARBA" id="ARBA00022517"/>
    </source>
</evidence>
<evidence type="ECO:0000313" key="10">
    <source>
        <dbReference type="Proteomes" id="UP001165080"/>
    </source>
</evidence>
<feature type="repeat" description="WD" evidence="7">
    <location>
        <begin position="151"/>
        <end position="187"/>
    </location>
</feature>
<dbReference type="InterPro" id="IPR019775">
    <property type="entry name" value="WD40_repeat_CS"/>
</dbReference>
<proteinExistence type="inferred from homology"/>
<reference evidence="9 10" key="1">
    <citation type="journal article" date="2023" name="Commun. Biol.">
        <title>Reorganization of the ancestral sex-determining regions during the evolution of trioecy in Pleodorina starrii.</title>
        <authorList>
            <person name="Takahashi K."/>
            <person name="Suzuki S."/>
            <person name="Kawai-Toyooka H."/>
            <person name="Yamamoto K."/>
            <person name="Hamaji T."/>
            <person name="Ootsuki R."/>
            <person name="Yamaguchi H."/>
            <person name="Kawachi M."/>
            <person name="Higashiyama T."/>
            <person name="Nozaki H."/>
        </authorList>
    </citation>
    <scope>NUCLEOTIDE SEQUENCE [LARGE SCALE GENOMIC DNA]</scope>
    <source>
        <strain evidence="9 10">NIES-4479</strain>
    </source>
</reference>
<dbReference type="GO" id="GO:0030687">
    <property type="term" value="C:preribosome, large subunit precursor"/>
    <property type="evidence" value="ECO:0007669"/>
    <property type="project" value="UniProtKB-UniRule"/>
</dbReference>
<keyword evidence="4" id="KW-0677">Repeat</keyword>